<organism evidence="2 3">
    <name type="scientific">Araneus ventricosus</name>
    <name type="common">Orbweaver spider</name>
    <name type="synonym">Epeira ventricosa</name>
    <dbReference type="NCBI Taxonomy" id="182803"/>
    <lineage>
        <taxon>Eukaryota</taxon>
        <taxon>Metazoa</taxon>
        <taxon>Ecdysozoa</taxon>
        <taxon>Arthropoda</taxon>
        <taxon>Chelicerata</taxon>
        <taxon>Arachnida</taxon>
        <taxon>Araneae</taxon>
        <taxon>Araneomorphae</taxon>
        <taxon>Entelegynae</taxon>
        <taxon>Araneoidea</taxon>
        <taxon>Araneidae</taxon>
        <taxon>Araneus</taxon>
    </lineage>
</organism>
<dbReference type="GO" id="GO:0003677">
    <property type="term" value="F:DNA binding"/>
    <property type="evidence" value="ECO:0007669"/>
    <property type="project" value="InterPro"/>
</dbReference>
<gene>
    <name evidence="2" type="ORF">AVEN_128519_1</name>
</gene>
<dbReference type="OrthoDB" id="7881762at2759"/>
<reference evidence="2 3" key="1">
    <citation type="journal article" date="2019" name="Sci. Rep.">
        <title>Orb-weaving spider Araneus ventricosus genome elucidates the spidroin gene catalogue.</title>
        <authorList>
            <person name="Kono N."/>
            <person name="Nakamura H."/>
            <person name="Ohtoshi R."/>
            <person name="Moran D.A.P."/>
            <person name="Shinohara A."/>
            <person name="Yoshida Y."/>
            <person name="Fujiwara M."/>
            <person name="Mori M."/>
            <person name="Tomita M."/>
            <person name="Arakawa K."/>
        </authorList>
    </citation>
    <scope>NUCLEOTIDE SEQUENCE [LARGE SCALE GENOMIC DNA]</scope>
</reference>
<dbReference type="GO" id="GO:0006357">
    <property type="term" value="P:regulation of transcription by RNA polymerase II"/>
    <property type="evidence" value="ECO:0007669"/>
    <property type="project" value="UniProtKB-ARBA"/>
</dbReference>
<evidence type="ECO:0000313" key="3">
    <source>
        <dbReference type="Proteomes" id="UP000499080"/>
    </source>
</evidence>
<proteinExistence type="predicted"/>
<dbReference type="PROSITE" id="PS50254">
    <property type="entry name" value="REL_2"/>
    <property type="match status" value="1"/>
</dbReference>
<dbReference type="SUPFAM" id="SSF49417">
    <property type="entry name" value="p53-like transcription factors"/>
    <property type="match status" value="1"/>
</dbReference>
<dbReference type="EMBL" id="BGPR01002048">
    <property type="protein sequence ID" value="GBM66846.1"/>
    <property type="molecule type" value="Genomic_DNA"/>
</dbReference>
<dbReference type="Pfam" id="PF00554">
    <property type="entry name" value="RHD_DNA_bind"/>
    <property type="match status" value="1"/>
</dbReference>
<sequence length="127" mass="14609">MAASGKKHFNIKFLLEVLLKNNFVNGLWILRSPTKCRLSERLSTHEVIQYQLLDQNYSTHHAQNSGLQYTNKPSVRIIEQPAPRSLHFRYKCEIEGRPAGSIVGIKFSVLYDKVCRLCVFIFTISVV</sequence>
<comment type="caution">
    <text evidence="2">The sequence shown here is derived from an EMBL/GenBank/DDBJ whole genome shotgun (WGS) entry which is preliminary data.</text>
</comment>
<dbReference type="InterPro" id="IPR011539">
    <property type="entry name" value="RHD_DNA_bind_dom"/>
</dbReference>
<dbReference type="Proteomes" id="UP000499080">
    <property type="component" value="Unassembled WGS sequence"/>
</dbReference>
<protein>
    <recommendedName>
        <fullName evidence="1">RHD domain-containing protein</fullName>
    </recommendedName>
</protein>
<dbReference type="InterPro" id="IPR037059">
    <property type="entry name" value="RHD_DNA_bind_dom_sf"/>
</dbReference>
<evidence type="ECO:0000313" key="2">
    <source>
        <dbReference type="EMBL" id="GBM66846.1"/>
    </source>
</evidence>
<feature type="domain" description="RHD" evidence="1">
    <location>
        <begin position="70"/>
        <end position="93"/>
    </location>
</feature>
<evidence type="ECO:0000259" key="1">
    <source>
        <dbReference type="PROSITE" id="PS50254"/>
    </source>
</evidence>
<dbReference type="GO" id="GO:0003700">
    <property type="term" value="F:DNA-binding transcription factor activity"/>
    <property type="evidence" value="ECO:0007669"/>
    <property type="project" value="InterPro"/>
</dbReference>
<keyword evidence="3" id="KW-1185">Reference proteome</keyword>
<dbReference type="Gene3D" id="2.60.40.340">
    <property type="entry name" value="Rel homology domain (RHD), DNA-binding domain"/>
    <property type="match status" value="1"/>
</dbReference>
<dbReference type="InterPro" id="IPR008967">
    <property type="entry name" value="p53-like_TF_DNA-bd_sf"/>
</dbReference>
<dbReference type="AlphaFoldDB" id="A0A4Y2HN77"/>
<name>A0A4Y2HN77_ARAVE</name>
<accession>A0A4Y2HN77</accession>